<dbReference type="RefSeq" id="WP_110912198.1">
    <property type="nucleotide sequence ID" value="NZ_JABJWD010000063.1"/>
</dbReference>
<feature type="transmembrane region" description="Helical" evidence="1">
    <location>
        <begin position="14"/>
        <end position="40"/>
    </location>
</feature>
<proteinExistence type="predicted"/>
<dbReference type="EMBL" id="NKUF01000001">
    <property type="protein sequence ID" value="PYD64761.1"/>
    <property type="molecule type" value="Genomic_DNA"/>
</dbReference>
<reference evidence="3 4" key="1">
    <citation type="submission" date="2017-07" db="EMBL/GenBank/DDBJ databases">
        <title>A draft genome sequence of Gluconacetobacter entanii LTH 4560.</title>
        <authorList>
            <person name="Skraban J."/>
            <person name="Cleenwerck I."/>
            <person name="Vandamme P."/>
            <person name="Trcek J."/>
        </authorList>
    </citation>
    <scope>NUCLEOTIDE SEQUENCE [LARGE SCALE GENOMIC DNA]</scope>
    <source>
        <strain evidence="3 4">LTH 4560</strain>
    </source>
</reference>
<comment type="caution">
    <text evidence="3">The sequence shown here is derived from an EMBL/GenBank/DDBJ whole genome shotgun (WGS) entry which is preliminary data.</text>
</comment>
<evidence type="ECO:0000256" key="1">
    <source>
        <dbReference type="SAM" id="Phobius"/>
    </source>
</evidence>
<keyword evidence="1" id="KW-0472">Membrane</keyword>
<reference evidence="2 5" key="2">
    <citation type="submission" date="2022-07" db="EMBL/GenBank/DDBJ databases">
        <title>Genome stability of Gluconacetobacter entanii AV429.</title>
        <authorList>
            <person name="Trcek J."/>
            <person name="Cepec E."/>
        </authorList>
    </citation>
    <scope>NUCLEOTIDE SEQUENCE [LARGE SCALE GENOMIC DNA]</scope>
    <source>
        <strain evidence="2 5">AV429_2022</strain>
    </source>
</reference>
<keyword evidence="5" id="KW-1185">Reference proteome</keyword>
<accession>A0A318PVR8</accession>
<keyword evidence="1" id="KW-1133">Transmembrane helix</keyword>
<sequence>MHDHPITAGQQRRIGLLVVALSTSSCVAILLLIPLVSGFVGLLRDVLSVLILPFSLMFGMSGTSVDQSSALSQIIDSMGHNAGQHPWRTMIGAMTGVGGAFAFVMAERVGGRLAYVTAMAATAVAMGLCGLPAAAFLLPSLLTEGIFALSPPATDGQTSG</sequence>
<dbReference type="Proteomes" id="UP000248301">
    <property type="component" value="Unassembled WGS sequence"/>
</dbReference>
<organism evidence="3 4">
    <name type="scientific">Gluconacetobacter entanii</name>
    <dbReference type="NCBI Taxonomy" id="108528"/>
    <lineage>
        <taxon>Bacteria</taxon>
        <taxon>Pseudomonadati</taxon>
        <taxon>Pseudomonadota</taxon>
        <taxon>Alphaproteobacteria</taxon>
        <taxon>Acetobacterales</taxon>
        <taxon>Acetobacteraceae</taxon>
        <taxon>Gluconacetobacter</taxon>
    </lineage>
</organism>
<evidence type="ECO:0000313" key="3">
    <source>
        <dbReference type="EMBL" id="PYD64761.1"/>
    </source>
</evidence>
<dbReference type="OrthoDB" id="7224607at2"/>
<feature type="transmembrane region" description="Helical" evidence="1">
    <location>
        <begin position="112"/>
        <end position="138"/>
    </location>
</feature>
<keyword evidence="1" id="KW-0812">Transmembrane</keyword>
<protein>
    <submittedName>
        <fullName evidence="3">Uncharacterized protein</fullName>
    </submittedName>
</protein>
<name>A0A318PVR8_9PROT</name>
<evidence type="ECO:0000313" key="2">
    <source>
        <dbReference type="EMBL" id="MCW4591115.1"/>
    </source>
</evidence>
<dbReference type="EMBL" id="JANGSQ010000105">
    <property type="protein sequence ID" value="MCW4591115.1"/>
    <property type="molecule type" value="Genomic_DNA"/>
</dbReference>
<gene>
    <name evidence="3" type="ORF">CFR72_01030</name>
    <name evidence="2" type="ORF">NO263_11030</name>
</gene>
<evidence type="ECO:0000313" key="4">
    <source>
        <dbReference type="Proteomes" id="UP000248301"/>
    </source>
</evidence>
<feature type="transmembrane region" description="Helical" evidence="1">
    <location>
        <begin position="86"/>
        <end position="106"/>
    </location>
</feature>
<dbReference type="AlphaFoldDB" id="A0A318PVR8"/>
<evidence type="ECO:0000313" key="5">
    <source>
        <dbReference type="Proteomes" id="UP001526337"/>
    </source>
</evidence>
<dbReference type="Proteomes" id="UP001526337">
    <property type="component" value="Unassembled WGS sequence"/>
</dbReference>